<accession>A0A6C0C1T4</accession>
<evidence type="ECO:0000313" key="2">
    <source>
        <dbReference type="EMBL" id="QHS97729.1"/>
    </source>
</evidence>
<dbReference type="SUPFAM" id="SSF52540">
    <property type="entry name" value="P-loop containing nucleoside triphosphate hydrolases"/>
    <property type="match status" value="1"/>
</dbReference>
<proteinExistence type="predicted"/>
<evidence type="ECO:0000256" key="1">
    <source>
        <dbReference type="SAM" id="MobiDB-lite"/>
    </source>
</evidence>
<reference evidence="2" key="1">
    <citation type="journal article" date="2020" name="Nature">
        <title>Giant virus diversity and host interactions through global metagenomics.</title>
        <authorList>
            <person name="Schulz F."/>
            <person name="Roux S."/>
            <person name="Paez-Espino D."/>
            <person name="Jungbluth S."/>
            <person name="Walsh D.A."/>
            <person name="Denef V.J."/>
            <person name="McMahon K.D."/>
            <person name="Konstantinidis K.T."/>
            <person name="Eloe-Fadrosh E.A."/>
            <person name="Kyrpides N.C."/>
            <person name="Woyke T."/>
        </authorList>
    </citation>
    <scope>NUCLEOTIDE SEQUENCE</scope>
    <source>
        <strain evidence="2">GVMAG-M-3300020182-33</strain>
    </source>
</reference>
<organism evidence="2">
    <name type="scientific">viral metagenome</name>
    <dbReference type="NCBI Taxonomy" id="1070528"/>
    <lineage>
        <taxon>unclassified sequences</taxon>
        <taxon>metagenomes</taxon>
        <taxon>organismal metagenomes</taxon>
    </lineage>
</organism>
<feature type="region of interest" description="Disordered" evidence="1">
    <location>
        <begin position="648"/>
        <end position="674"/>
    </location>
</feature>
<name>A0A6C0C1T4_9ZZZZ</name>
<protein>
    <submittedName>
        <fullName evidence="2">Uncharacterized protein</fullName>
    </submittedName>
</protein>
<dbReference type="InterPro" id="IPR027417">
    <property type="entry name" value="P-loop_NTPase"/>
</dbReference>
<sequence>MTSIGGGRGGSAPEIDAPACDHKSWGTSFRSLSATDWERVENISANVRQVGRMMKTEALRLVTGEAKCTAHKLHINTTNYVALCGDWKLDVKAETIPSKLTGDALKRGGTKKKINAKKPCVKEAMDKRARALDVEKIKSTPPGSCPRWDCVDARPDAYVVAFRLWLNKNRKGKGNTSEHIDKIVSAQQLMKLLSHEPLVLQDIQSDIANCTEDLSFVDALEVVGRNENLLHAPSFSSSRVPLTLYEEQRAVAESVLACMEERMSLLRHESQQELPTLLLRFCTPPSTGKSSAAAYLGAMIEFYSREIRKSAQQALRRAVPYVVYECYSENVRFDVAKMCVAAAIPFAIFSDCLASPSHSCYAQRRPRKKPPPVAPNAKIAYSLELLEQCDNTPVVLVCDPMSAIYFLNSRWEHQSKSVGDVLLLDEPTDKISDTITADHASILQNAAAVTVLMSATCPQFRMLSATISHLQNRFGSNVRLQSVESKRITSPCTVVDAHGNVYAPHRVFRGHCSELRDILMQHLHLKRLYSPRAVLQLVHDIPRSENAAIELVRKLPVSLACSADALREVALDILGVCTPSLELWGDISQSYVVPSPSRLCTTDAHLLPGVSFILSDDEHTVQEVSLTPLSSLGEKLDKHIQYHAQARARVESGRVHEDKGKTDNNSKEDRLSRQRELESFKTAAALPPLWPPWLCVNTKEHMKHFADMRLCETKMTQQIPLVPDDVLYHSCETLVVGLLCGFCTLHSAHGDKALALASQNLAENKSFSFLNGGRSSVYGVNLPCDRVILLFNNSCVSPEEIVQCLGRCGRTGKFSKAEAMFASSALLEYVFAVNTLPDATTTCTIDRLIASNLS</sequence>
<dbReference type="EMBL" id="MN739302">
    <property type="protein sequence ID" value="QHS97729.1"/>
    <property type="molecule type" value="Genomic_DNA"/>
</dbReference>
<dbReference type="Gene3D" id="3.40.50.300">
    <property type="entry name" value="P-loop containing nucleotide triphosphate hydrolases"/>
    <property type="match status" value="1"/>
</dbReference>
<dbReference type="AlphaFoldDB" id="A0A6C0C1T4"/>